<dbReference type="Gene3D" id="3.10.20.300">
    <property type="entry name" value="mk0293 like domain"/>
    <property type="match status" value="1"/>
</dbReference>
<feature type="non-terminal residue" evidence="2">
    <location>
        <position position="1"/>
    </location>
</feature>
<keyword evidence="1" id="KW-0533">Nickel</keyword>
<accession>A0A6J4LTB8</accession>
<dbReference type="PANTHER" id="PTHR36566">
    <property type="entry name" value="NICKEL INSERTION PROTEIN-RELATED"/>
    <property type="match status" value="1"/>
</dbReference>
<dbReference type="EMBL" id="CADCTX010000699">
    <property type="protein sequence ID" value="CAA9341855.1"/>
    <property type="molecule type" value="Genomic_DNA"/>
</dbReference>
<proteinExistence type="predicted"/>
<organism evidence="2">
    <name type="scientific">uncultured Gemmatimonadaceae bacterium</name>
    <dbReference type="NCBI Taxonomy" id="246130"/>
    <lineage>
        <taxon>Bacteria</taxon>
        <taxon>Pseudomonadati</taxon>
        <taxon>Gemmatimonadota</taxon>
        <taxon>Gemmatimonadia</taxon>
        <taxon>Gemmatimonadales</taxon>
        <taxon>Gemmatimonadaceae</taxon>
        <taxon>environmental samples</taxon>
    </lineage>
</organism>
<evidence type="ECO:0000313" key="2">
    <source>
        <dbReference type="EMBL" id="CAA9341855.1"/>
    </source>
</evidence>
<dbReference type="InterPro" id="IPR002822">
    <property type="entry name" value="Ni_insertion"/>
</dbReference>
<evidence type="ECO:0008006" key="3">
    <source>
        <dbReference type="Google" id="ProtNLM"/>
    </source>
</evidence>
<sequence>AVLLAESGSIGVRRWEVRRRALPREMQAVSVLGERIAVKVATLPDGRRRAKPEFDDVRNAAGRLGRPIAELFALATEAAARL</sequence>
<dbReference type="AlphaFoldDB" id="A0A6J4LTB8"/>
<protein>
    <recommendedName>
        <fullName evidence="3">DUF111 family protein</fullName>
    </recommendedName>
</protein>
<gene>
    <name evidence="2" type="ORF">AVDCRST_MAG40-2434</name>
</gene>
<reference evidence="2" key="1">
    <citation type="submission" date="2020-02" db="EMBL/GenBank/DDBJ databases">
        <authorList>
            <person name="Meier V. D."/>
        </authorList>
    </citation>
    <scope>NUCLEOTIDE SEQUENCE</scope>
    <source>
        <strain evidence="2">AVDCRST_MAG40</strain>
    </source>
</reference>
<name>A0A6J4LTB8_9BACT</name>
<evidence type="ECO:0000256" key="1">
    <source>
        <dbReference type="ARBA" id="ARBA00022596"/>
    </source>
</evidence>
<dbReference type="PANTHER" id="PTHR36566:SF1">
    <property type="entry name" value="PYRIDINIUM-3,5-BISTHIOCARBOXYLIC ACID MONONUCLEOTIDE NICKEL INSERTION PROTEIN"/>
    <property type="match status" value="1"/>
</dbReference>
<dbReference type="Pfam" id="PF01969">
    <property type="entry name" value="Ni_insertion"/>
    <property type="match status" value="1"/>
</dbReference>